<evidence type="ECO:0000256" key="15">
    <source>
        <dbReference type="ARBA" id="ARBA00052254"/>
    </source>
</evidence>
<evidence type="ECO:0000256" key="5">
    <source>
        <dbReference type="ARBA" id="ARBA00022692"/>
    </source>
</evidence>
<feature type="transmembrane region" description="Helical" evidence="20">
    <location>
        <begin position="274"/>
        <end position="292"/>
    </location>
</feature>
<feature type="transmembrane region" description="Helical" evidence="20">
    <location>
        <begin position="116"/>
        <end position="135"/>
    </location>
</feature>
<dbReference type="EC" id="1.3.1.70" evidence="3"/>
<keyword evidence="7" id="KW-0752">Steroid biosynthesis</keyword>
<evidence type="ECO:0000256" key="11">
    <source>
        <dbReference type="ARBA" id="ARBA00023098"/>
    </source>
</evidence>
<feature type="transmembrane region" description="Helical" evidence="20">
    <location>
        <begin position="147"/>
        <end position="172"/>
    </location>
</feature>
<dbReference type="Pfam" id="PF01222">
    <property type="entry name" value="ERG4_ERG24"/>
    <property type="match status" value="1"/>
</dbReference>
<evidence type="ECO:0000256" key="20">
    <source>
        <dbReference type="SAM" id="Phobius"/>
    </source>
</evidence>
<sequence length="441" mass="50327">MADIDSKDTKVLNPVTPHHDLEFGGHIGTFGLNFITPFAIYFLYFTTSAHSGCPPPLSTWFGRFLAGSWLDELFDAQAFKAYAAWYAFTVACWYILPGEWVEGAAMRDGKKKLYKLNGFSTLLLSLGLVLGRIIHAGPQSFTFIYDHYLGLITASLAMSIAQALYCQAVSYWNTDERLMALAGNSGRFFYDFWMGRELNPSIGSFDIKTFNELRPGLILWMIIDISMACEQYTRDGYLAASMILVVVFHSIYVIDALYNETAIFTQMDITTDGFGFMLSLGDLAWVPFTYSLQARYLAFHPTELSTLAVLAIIGLEVGGYYIFRAANLEKEWFRAGKNPRNLTSMKTERGTALLTSGWWGRSRHPNYLGDWTMAWAWCLPTGFDTPFTYFYVIYFAILLVHRQRRDDDACKKKYGKDWDRYCEIVKSRIIPYLVSFFPLLT</sequence>
<evidence type="ECO:0000256" key="7">
    <source>
        <dbReference type="ARBA" id="ARBA00022955"/>
    </source>
</evidence>
<comment type="catalytic activity">
    <reaction evidence="15">
        <text>4,4-dimethyl-5alpha-cholesta-8,24-dien-3beta-ol + NADP(+) = 4,4-dimethyl-5alpha-cholesta-8,14,24-trien-3beta-ol + NADPH + H(+)</text>
        <dbReference type="Rhea" id="RHEA:18561"/>
        <dbReference type="ChEBI" id="CHEBI:15378"/>
        <dbReference type="ChEBI" id="CHEBI:17813"/>
        <dbReference type="ChEBI" id="CHEBI:18364"/>
        <dbReference type="ChEBI" id="CHEBI:57783"/>
        <dbReference type="ChEBI" id="CHEBI:58349"/>
        <dbReference type="EC" id="1.3.1.70"/>
    </reaction>
    <physiologicalReaction direction="right-to-left" evidence="15">
        <dbReference type="Rhea" id="RHEA:18563"/>
    </physiologicalReaction>
</comment>
<evidence type="ECO:0000256" key="6">
    <source>
        <dbReference type="ARBA" id="ARBA00022857"/>
    </source>
</evidence>
<keyword evidence="4" id="KW-0444">Lipid biosynthesis</keyword>
<dbReference type="AlphaFoldDB" id="A0A0F7SXJ7"/>
<accession>A0A0F7SXJ7</accession>
<evidence type="ECO:0000256" key="3">
    <source>
        <dbReference type="ARBA" id="ARBA00012413"/>
    </source>
</evidence>
<evidence type="ECO:0000256" key="17">
    <source>
        <dbReference type="ARBA" id="ARBA00074394"/>
    </source>
</evidence>
<evidence type="ECO:0000256" key="2">
    <source>
        <dbReference type="ARBA" id="ARBA00005402"/>
    </source>
</evidence>
<comment type="subcellular location">
    <subcellularLocation>
        <location evidence="1">Membrane</location>
        <topology evidence="1">Multi-pass membrane protein</topology>
    </subcellularLocation>
</comment>
<dbReference type="GO" id="GO:0050613">
    <property type="term" value="F:Delta14-sterol reductase activity"/>
    <property type="evidence" value="ECO:0007669"/>
    <property type="project" value="UniProtKB-EC"/>
</dbReference>
<dbReference type="EMBL" id="LN483332">
    <property type="protein sequence ID" value="CED85474.1"/>
    <property type="molecule type" value="Genomic_DNA"/>
</dbReference>
<dbReference type="FunFam" id="1.20.120.1630:FF:000009">
    <property type="entry name" value="C-14 sterol reductase"/>
    <property type="match status" value="1"/>
</dbReference>
<keyword evidence="5 20" id="KW-0812">Transmembrane</keyword>
<keyword evidence="9" id="KW-0560">Oxidoreductase</keyword>
<dbReference type="GO" id="GO:0006696">
    <property type="term" value="P:ergosterol biosynthetic process"/>
    <property type="evidence" value="ECO:0007669"/>
    <property type="project" value="TreeGrafter"/>
</dbReference>
<protein>
    <recommendedName>
        <fullName evidence="17">Delta(14)-sterol reductase ERG24</fullName>
        <ecNumber evidence="3">1.3.1.70</ecNumber>
    </recommendedName>
    <alternativeName>
        <fullName evidence="19">C-14 sterol reductase ERG24</fullName>
    </alternativeName>
    <alternativeName>
        <fullName evidence="18">Sterol C14-reductase ERG24</fullName>
    </alternativeName>
</protein>
<evidence type="ECO:0000256" key="12">
    <source>
        <dbReference type="ARBA" id="ARBA00023136"/>
    </source>
</evidence>
<dbReference type="PANTHER" id="PTHR21257:SF52">
    <property type="entry name" value="DELTA(14)-STEROL REDUCTASE TM7SF2"/>
    <property type="match status" value="1"/>
</dbReference>
<evidence type="ECO:0000313" key="21">
    <source>
        <dbReference type="EMBL" id="CED85474.1"/>
    </source>
</evidence>
<evidence type="ECO:0000256" key="10">
    <source>
        <dbReference type="ARBA" id="ARBA00023011"/>
    </source>
</evidence>
<evidence type="ECO:0000256" key="13">
    <source>
        <dbReference type="ARBA" id="ARBA00023166"/>
    </source>
</evidence>
<feature type="transmembrane region" description="Helical" evidence="20">
    <location>
        <begin position="374"/>
        <end position="400"/>
    </location>
</feature>
<evidence type="ECO:0000256" key="19">
    <source>
        <dbReference type="ARBA" id="ARBA00083315"/>
    </source>
</evidence>
<keyword evidence="12 20" id="KW-0472">Membrane</keyword>
<dbReference type="PROSITE" id="PS01018">
    <property type="entry name" value="STEROL_REDUCT_2"/>
    <property type="match status" value="1"/>
</dbReference>
<proteinExistence type="inferred from homology"/>
<comment type="similarity">
    <text evidence="2">Belongs to the ERG4/ERG24 family.</text>
</comment>
<dbReference type="InterPro" id="IPR001171">
    <property type="entry name" value="ERG24_DHCR-like"/>
</dbReference>
<feature type="transmembrane region" description="Helical" evidence="20">
    <location>
        <begin position="236"/>
        <end position="254"/>
    </location>
</feature>
<dbReference type="GO" id="GO:0005789">
    <property type="term" value="C:endoplasmic reticulum membrane"/>
    <property type="evidence" value="ECO:0007669"/>
    <property type="project" value="TreeGrafter"/>
</dbReference>
<evidence type="ECO:0000256" key="18">
    <source>
        <dbReference type="ARBA" id="ARBA00077841"/>
    </source>
</evidence>
<dbReference type="InterPro" id="IPR018083">
    <property type="entry name" value="Sterol_reductase_CS"/>
</dbReference>
<keyword evidence="6" id="KW-0521">NADP</keyword>
<comment type="pathway">
    <text evidence="16">Steroid biosynthesis; zymosterol biosynthesis; zymosterol from lanosterol: step 2/6.</text>
</comment>
<evidence type="ECO:0000256" key="1">
    <source>
        <dbReference type="ARBA" id="ARBA00004141"/>
    </source>
</evidence>
<dbReference type="PANTHER" id="PTHR21257">
    <property type="entry name" value="DELTA(14)-STEROL REDUCTASE"/>
    <property type="match status" value="1"/>
</dbReference>
<evidence type="ECO:0000256" key="14">
    <source>
        <dbReference type="ARBA" id="ARBA00023221"/>
    </source>
</evidence>
<evidence type="ECO:0000256" key="8">
    <source>
        <dbReference type="ARBA" id="ARBA00022989"/>
    </source>
</evidence>
<keyword evidence="14" id="KW-0753">Steroid metabolism</keyword>
<organism evidence="21">
    <name type="scientific">Phaffia rhodozyma</name>
    <name type="common">Yeast</name>
    <name type="synonym">Xanthophyllomyces dendrorhous</name>
    <dbReference type="NCBI Taxonomy" id="264483"/>
    <lineage>
        <taxon>Eukaryota</taxon>
        <taxon>Fungi</taxon>
        <taxon>Dikarya</taxon>
        <taxon>Basidiomycota</taxon>
        <taxon>Agaricomycotina</taxon>
        <taxon>Tremellomycetes</taxon>
        <taxon>Cystofilobasidiales</taxon>
        <taxon>Mrakiaceae</taxon>
        <taxon>Phaffia</taxon>
    </lineage>
</organism>
<feature type="transmembrane region" description="Helical" evidence="20">
    <location>
        <begin position="79"/>
        <end position="96"/>
    </location>
</feature>
<keyword evidence="11" id="KW-0443">Lipid metabolism</keyword>
<name>A0A0F7SXJ7_PHARH</name>
<evidence type="ECO:0000256" key="16">
    <source>
        <dbReference type="ARBA" id="ARBA00060638"/>
    </source>
</evidence>
<dbReference type="Gene3D" id="1.20.120.1630">
    <property type="match status" value="1"/>
</dbReference>
<feature type="transmembrane region" description="Helical" evidence="20">
    <location>
        <begin position="304"/>
        <end position="323"/>
    </location>
</feature>
<keyword evidence="13" id="KW-1207">Sterol metabolism</keyword>
<reference evidence="21" key="1">
    <citation type="submission" date="2014-08" db="EMBL/GenBank/DDBJ databases">
        <authorList>
            <person name="Sharma Rahul"/>
            <person name="Thines Marco"/>
        </authorList>
    </citation>
    <scope>NUCLEOTIDE SEQUENCE</scope>
</reference>
<keyword evidence="10" id="KW-0756">Sterol biosynthesis</keyword>
<keyword evidence="8 20" id="KW-1133">Transmembrane helix</keyword>
<evidence type="ECO:0000256" key="4">
    <source>
        <dbReference type="ARBA" id="ARBA00022516"/>
    </source>
</evidence>
<evidence type="ECO:0000256" key="9">
    <source>
        <dbReference type="ARBA" id="ARBA00023002"/>
    </source>
</evidence>